<proteinExistence type="predicted"/>
<sequence>MLWLEQRPGAELTHQLVVTLLLPVSSSVPSSLLEKCRAAGPCSCAAQAVLPKDTSALVRLTLGRRPLGEAVAVPGPGPLLAAQALGPLSPEDRKDHARRVWHPGVSWLQEQPGAPGMPCGVFPPTGCQPAVVLAPKLLEAGQVQSCQPAVVLAPKLLEAGQVRSCQPAVVLAPKLLEAGQVRSSQPAVVLAPKLLEAGQVRSCPLCHRHCPLQLSEMLEYRGCGPQPITVAGGGQGHTAGPASCEAYGASLGVGTWAMVAVRLGLSAPSSGRPLLARAPQASAQDALHPSNFQSLCCLNNETWFLPSDRRSRACKGWLAEAAVPHGELTRRSVRPAGRAAEALDGADACMLTADSRCCTADSHMANWRRQCGHSCAGRAGGVPPFPSYTSVFWPEASETLTVPPCALGELRHGRRVWGVATAGLSGHAVCSGSLGQLGSPSKRVENQNQRCRVRENAGARSAGPARGSGSGALADGQLRISEKHLRVARCSASGRLAKRSGPAVSARPRTAVSVHLGRGNAGCRRGAWTTTSALASGGRASELGPAGHASRRDGFLRDAGFHSASSHGGTRITDSCGVPVSGHAVVPLRCGAGARASAPPPCDSAGPGVGPPRRGADGVPERSRGADVDAS</sequence>
<protein>
    <submittedName>
        <fullName evidence="1">Uncharacterized protein</fullName>
    </submittedName>
</protein>
<organism evidence="1 2">
    <name type="scientific">Rangifer tarandus platyrhynchus</name>
    <name type="common">Svalbard reindeer</name>
    <dbReference type="NCBI Taxonomy" id="3082113"/>
    <lineage>
        <taxon>Eukaryota</taxon>
        <taxon>Metazoa</taxon>
        <taxon>Chordata</taxon>
        <taxon>Craniata</taxon>
        <taxon>Vertebrata</taxon>
        <taxon>Euteleostomi</taxon>
        <taxon>Mammalia</taxon>
        <taxon>Eutheria</taxon>
        <taxon>Laurasiatheria</taxon>
        <taxon>Artiodactyla</taxon>
        <taxon>Ruminantia</taxon>
        <taxon>Pecora</taxon>
        <taxon>Cervidae</taxon>
        <taxon>Odocoileinae</taxon>
        <taxon>Rangifer</taxon>
    </lineage>
</organism>
<evidence type="ECO:0000313" key="2">
    <source>
        <dbReference type="Proteomes" id="UP001162501"/>
    </source>
</evidence>
<dbReference type="EMBL" id="OX596111">
    <property type="protein sequence ID" value="CAI9703988.1"/>
    <property type="molecule type" value="Genomic_DNA"/>
</dbReference>
<name>A0ACB0ETB3_RANTA</name>
<evidence type="ECO:0000313" key="1">
    <source>
        <dbReference type="EMBL" id="CAI9703988.1"/>
    </source>
</evidence>
<reference evidence="1" key="1">
    <citation type="submission" date="2023-05" db="EMBL/GenBank/DDBJ databases">
        <authorList>
            <consortium name="ELIXIR-Norway"/>
        </authorList>
    </citation>
    <scope>NUCLEOTIDE SEQUENCE</scope>
</reference>
<accession>A0ACB0ETB3</accession>
<dbReference type="Proteomes" id="UP001162501">
    <property type="component" value="Chromosome 27"/>
</dbReference>
<gene>
    <name evidence="1" type="ORF">MRATA1EN3_LOCUS15201</name>
</gene>